<evidence type="ECO:0000313" key="1">
    <source>
        <dbReference type="EMBL" id="HFK97744.1"/>
    </source>
</evidence>
<name>A0A832A6S8_9BACT</name>
<protein>
    <submittedName>
        <fullName evidence="1">Uncharacterized protein</fullName>
    </submittedName>
</protein>
<gene>
    <name evidence="1" type="ORF">ENS06_10555</name>
</gene>
<accession>A0A832A6S8</accession>
<organism evidence="1">
    <name type="scientific">Desulfacinum infernum</name>
    <dbReference type="NCBI Taxonomy" id="35837"/>
    <lineage>
        <taxon>Bacteria</taxon>
        <taxon>Pseudomonadati</taxon>
        <taxon>Thermodesulfobacteriota</taxon>
        <taxon>Syntrophobacteria</taxon>
        <taxon>Syntrophobacterales</taxon>
        <taxon>Syntrophobacteraceae</taxon>
        <taxon>Desulfacinum</taxon>
    </lineage>
</organism>
<dbReference type="EMBL" id="DSTK01000033">
    <property type="protein sequence ID" value="HFK97744.1"/>
    <property type="molecule type" value="Genomic_DNA"/>
</dbReference>
<sequence length="172" mass="20123">MAEAIRIAEELISDHYKISTSQWKRYRYDIQSLKDLHGEEITDEAFAQIRRYAFPPRDKILASRHGDYFKICLQDHVIRRALTRDAHLSLLPLATYIVTHELIHVVRFARFLQRFEAPQRERDAEEARVHRETIDLLQDLKIPGMEAVLSAFGACRFMETFVTDQADGQVSH</sequence>
<reference evidence="1" key="1">
    <citation type="journal article" date="2020" name="mSystems">
        <title>Genome- and Community-Level Interaction Insights into Carbon Utilization and Element Cycling Functions of Hydrothermarchaeota in Hydrothermal Sediment.</title>
        <authorList>
            <person name="Zhou Z."/>
            <person name="Liu Y."/>
            <person name="Xu W."/>
            <person name="Pan J."/>
            <person name="Luo Z.H."/>
            <person name="Li M."/>
        </authorList>
    </citation>
    <scope>NUCLEOTIDE SEQUENCE [LARGE SCALE GENOMIC DNA]</scope>
    <source>
        <strain evidence="1">SpSt-456</strain>
    </source>
</reference>
<dbReference type="AlphaFoldDB" id="A0A832A6S8"/>
<proteinExistence type="predicted"/>
<comment type="caution">
    <text evidence="1">The sequence shown here is derived from an EMBL/GenBank/DDBJ whole genome shotgun (WGS) entry which is preliminary data.</text>
</comment>